<evidence type="ECO:0000313" key="1">
    <source>
        <dbReference type="EMBL" id="RKH56373.1"/>
    </source>
</evidence>
<dbReference type="EMBL" id="RAWK01000284">
    <property type="protein sequence ID" value="RKH56373.1"/>
    <property type="molecule type" value="Genomic_DNA"/>
</dbReference>
<dbReference type="AlphaFoldDB" id="A0A3A8PJ62"/>
<feature type="non-terminal residue" evidence="1">
    <location>
        <position position="64"/>
    </location>
</feature>
<accession>A0A3A8PJ62</accession>
<reference evidence="2" key="1">
    <citation type="submission" date="2018-09" db="EMBL/GenBank/DDBJ databases">
        <authorList>
            <person name="Livingstone P.G."/>
            <person name="Whitworth D.E."/>
        </authorList>
    </citation>
    <scope>NUCLEOTIDE SEQUENCE [LARGE SCALE GENOMIC DNA]</scope>
    <source>
        <strain evidence="2">AB050A</strain>
    </source>
</reference>
<organism evidence="1 2">
    <name type="scientific">Corallococcus aberystwythensis</name>
    <dbReference type="NCBI Taxonomy" id="2316722"/>
    <lineage>
        <taxon>Bacteria</taxon>
        <taxon>Pseudomonadati</taxon>
        <taxon>Myxococcota</taxon>
        <taxon>Myxococcia</taxon>
        <taxon>Myxococcales</taxon>
        <taxon>Cystobacterineae</taxon>
        <taxon>Myxococcaceae</taxon>
        <taxon>Corallococcus</taxon>
    </lineage>
</organism>
<protein>
    <submittedName>
        <fullName evidence="1">Uncharacterized protein</fullName>
    </submittedName>
</protein>
<name>A0A3A8PJ62_9BACT</name>
<keyword evidence="2" id="KW-1185">Reference proteome</keyword>
<evidence type="ECO:0000313" key="2">
    <source>
        <dbReference type="Proteomes" id="UP000267003"/>
    </source>
</evidence>
<gene>
    <name evidence="1" type="ORF">D7W81_34070</name>
</gene>
<proteinExistence type="predicted"/>
<sequence length="64" mass="7529">MRGFGGRLLPRDRSELVEHKLVVRLHQRRQLVLKRLHVARIQRIQRADDPLAHRIAAHEGQQPV</sequence>
<comment type="caution">
    <text evidence="1">The sequence shown here is derived from an EMBL/GenBank/DDBJ whole genome shotgun (WGS) entry which is preliminary data.</text>
</comment>
<dbReference type="Proteomes" id="UP000267003">
    <property type="component" value="Unassembled WGS sequence"/>
</dbReference>